<dbReference type="Proteomes" id="UP000077164">
    <property type="component" value="Unassembled WGS sequence"/>
</dbReference>
<accession>A0A167WBP0</accession>
<dbReference type="InterPro" id="IPR046342">
    <property type="entry name" value="CBS_dom_sf"/>
</dbReference>
<dbReference type="STRING" id="249352.SAMN05444395_104154"/>
<evidence type="ECO:0000313" key="2">
    <source>
        <dbReference type="Proteomes" id="UP000077164"/>
    </source>
</evidence>
<keyword evidence="2" id="KW-1185">Reference proteome</keyword>
<name>A0A167WBP0_9FLAO</name>
<protein>
    <submittedName>
        <fullName evidence="1">Uncharacterized protein</fullName>
    </submittedName>
</protein>
<dbReference type="SUPFAM" id="SSF54631">
    <property type="entry name" value="CBS-domain pair"/>
    <property type="match status" value="1"/>
</dbReference>
<comment type="caution">
    <text evidence="1">The sequence shown here is derived from an EMBL/GenBank/DDBJ whole genome shotgun (WGS) entry which is preliminary data.</text>
</comment>
<proteinExistence type="predicted"/>
<reference evidence="1 2" key="1">
    <citation type="submission" date="2016-03" db="EMBL/GenBank/DDBJ databases">
        <title>Draft genome sequence of Flavobacterium fryxellicola DSM 16209.</title>
        <authorList>
            <person name="Shin S.-K."/>
            <person name="Yi H."/>
        </authorList>
    </citation>
    <scope>NUCLEOTIDE SEQUENCE [LARGE SCALE GENOMIC DNA]</scope>
    <source>
        <strain evidence="1 2">DSM 16209</strain>
    </source>
</reference>
<gene>
    <name evidence="1" type="ORF">FBFR_11745</name>
</gene>
<dbReference type="AlphaFoldDB" id="A0A167WBP0"/>
<organism evidence="1 2">
    <name type="scientific">Flavobacterium fryxellicola</name>
    <dbReference type="NCBI Taxonomy" id="249352"/>
    <lineage>
        <taxon>Bacteria</taxon>
        <taxon>Pseudomonadati</taxon>
        <taxon>Bacteroidota</taxon>
        <taxon>Flavobacteriia</taxon>
        <taxon>Flavobacteriales</taxon>
        <taxon>Flavobacteriaceae</taxon>
        <taxon>Flavobacterium</taxon>
    </lineage>
</organism>
<evidence type="ECO:0000313" key="1">
    <source>
        <dbReference type="EMBL" id="OAB27205.1"/>
    </source>
</evidence>
<dbReference type="EMBL" id="LVJE01000019">
    <property type="protein sequence ID" value="OAB27205.1"/>
    <property type="molecule type" value="Genomic_DNA"/>
</dbReference>
<sequence length="127" mass="14258">MLRIYNFLFFSPPILVFIGIFVSIGAPVKADSTETKFMLRDFKVHDILMKQFPKMDANETIKTAVAVVLGSQSKNFIITKAGIPAGTLNRDPIIMAFTKNGENKFVYNFMDQNLVFPDGNSPLENSF</sequence>